<keyword evidence="2" id="KW-0614">Plasmid</keyword>
<dbReference type="Gene3D" id="1.20.910.10">
    <property type="entry name" value="Heme oxygenase-like"/>
    <property type="match status" value="1"/>
</dbReference>
<proteinExistence type="predicted"/>
<geneLocation type="plasmid" evidence="3">
    <name>pPUV-8</name>
</geneLocation>
<organism evidence="2">
    <name type="scientific">Pseudomonas aeruginosa</name>
    <dbReference type="NCBI Taxonomy" id="287"/>
    <lineage>
        <taxon>Bacteria</taxon>
        <taxon>Pseudomonadati</taxon>
        <taxon>Pseudomonadota</taxon>
        <taxon>Gammaproteobacteria</taxon>
        <taxon>Pseudomonadales</taxon>
        <taxon>Pseudomonadaceae</taxon>
        <taxon>Pseudomonas</taxon>
    </lineage>
</organism>
<protein>
    <submittedName>
        <fullName evidence="2">DUF3865 domain-containing protein</fullName>
    </submittedName>
</protein>
<dbReference type="EMBL" id="MT732184">
    <property type="protein sequence ID" value="QOJ64821.1"/>
    <property type="molecule type" value="Genomic_DNA"/>
</dbReference>
<dbReference type="Pfam" id="PF12981">
    <property type="entry name" value="DUF3865"/>
    <property type="match status" value="1"/>
</dbReference>
<evidence type="ECO:0000313" key="3">
    <source>
        <dbReference type="EMBL" id="QOJ65915.1"/>
    </source>
</evidence>
<evidence type="ECO:0000256" key="1">
    <source>
        <dbReference type="SAM" id="Coils"/>
    </source>
</evidence>
<dbReference type="EMBL" id="MT732186">
    <property type="protein sequence ID" value="QOJ65915.1"/>
    <property type="molecule type" value="Genomic_DNA"/>
</dbReference>
<reference evidence="2" key="1">
    <citation type="journal article" date="2021" name="Antimicrob. Agents Chemother.">
        <title>Epidemic territorial spread of IncP-2-type VIM-2 carbapenemase-encoding megaplasmids in nosocomial Pseudomonas aeruginosa populations.</title>
        <authorList>
            <person name="Urbanowicz P."/>
            <person name="Bitar I."/>
            <person name="Izdebski R."/>
            <person name="Baraniak A."/>
            <person name="Literacka E."/>
            <person name="Hrabak J."/>
            <person name="Gniadkowski M."/>
        </authorList>
    </citation>
    <scope>NUCLEOTIDE SEQUENCE</scope>
    <source>
        <strain evidence="3">NMI2635/08</strain>
        <strain evidence="2">NMI3438/07</strain>
        <plasmid evidence="2">pPUV-6</plasmid>
        <plasmid evidence="3">pPUV-8</plasmid>
    </source>
</reference>
<dbReference type="AlphaFoldDB" id="A0A7M3AB17"/>
<geneLocation type="plasmid" evidence="2">
    <name>pPUV-6</name>
</geneLocation>
<feature type="coiled-coil region" evidence="1">
    <location>
        <begin position="10"/>
        <end position="37"/>
    </location>
</feature>
<dbReference type="InterPro" id="IPR024477">
    <property type="entry name" value="DUF3865_CADD-like"/>
</dbReference>
<dbReference type="SUPFAM" id="SSF48613">
    <property type="entry name" value="Heme oxygenase-like"/>
    <property type="match status" value="1"/>
</dbReference>
<sequence length="270" mass="30463">MIRETQYLQVEEAVKDIMGANLKYEDLARELEKLIGDKYGSLSTDTNPAITNLAHWQEDDIRFLVKEYSGFSNDSIHLFHDALIRLEWDGVKEEVKRNLSEEMGALTNDVPHLELMRRGYKQELGVETEGVEYSTCTEALLTRMRRIFRSSNNAYLCGALLALEATATFEFKGVEKILRALKHKMDGGEIAANSVTGQYILGHVSDSPEGENPEDDHYAGMRSAIGSYISVEKNNDLVRGFVSVCTALNSWWENISIEVYSRKLDLAPSN</sequence>
<accession>A0A7M3AB17</accession>
<dbReference type="RefSeq" id="WP_023098891.1">
    <property type="nucleotide sequence ID" value="NZ_AP014622.1"/>
</dbReference>
<evidence type="ECO:0000313" key="2">
    <source>
        <dbReference type="EMBL" id="QOJ64821.1"/>
    </source>
</evidence>
<dbReference type="InterPro" id="IPR016084">
    <property type="entry name" value="Haem_Oase-like_multi-hlx"/>
</dbReference>
<name>A0A7M3AB17_PSEAI</name>
<keyword evidence="1" id="KW-0175">Coiled coil</keyword>